<dbReference type="Gene3D" id="2.170.270.10">
    <property type="entry name" value="SET domain"/>
    <property type="match status" value="1"/>
</dbReference>
<keyword evidence="3" id="KW-1185">Reference proteome</keyword>
<evidence type="ECO:0000313" key="3">
    <source>
        <dbReference type="Proteomes" id="UP000002058"/>
    </source>
</evidence>
<dbReference type="CDD" id="cd20071">
    <property type="entry name" value="SET_SMYD"/>
    <property type="match status" value="1"/>
</dbReference>
<dbReference type="PANTHER" id="PTHR47332:SF2">
    <property type="entry name" value="SET-6"/>
    <property type="match status" value="1"/>
</dbReference>
<dbReference type="PROSITE" id="PS50280">
    <property type="entry name" value="SET"/>
    <property type="match status" value="1"/>
</dbReference>
<dbReference type="OMA" id="WACIATR"/>
<dbReference type="HOGENOM" id="CLU_028281_0_0_1"/>
<protein>
    <recommendedName>
        <fullName evidence="1">SET domain-containing protein</fullName>
    </recommendedName>
</protein>
<reference evidence="3" key="1">
    <citation type="journal article" date="2009" name="Genome Res.">
        <title>Comparative genomic analyses of the human fungal pathogens Coccidioides and their relatives.</title>
        <authorList>
            <person name="Sharpton T.J."/>
            <person name="Stajich J.E."/>
            <person name="Rounsley S.D."/>
            <person name="Gardner M.J."/>
            <person name="Wortman J.R."/>
            <person name="Jordar V.S."/>
            <person name="Maiti R."/>
            <person name="Kodira C.D."/>
            <person name="Neafsey D.E."/>
            <person name="Zeng Q."/>
            <person name="Hung C.-Y."/>
            <person name="McMahan C."/>
            <person name="Muszewska A."/>
            <person name="Grynberg M."/>
            <person name="Mandel M.A."/>
            <person name="Kellner E.M."/>
            <person name="Barker B.M."/>
            <person name="Galgiani J.N."/>
            <person name="Orbach M.J."/>
            <person name="Kirkland T.N."/>
            <person name="Cole G.T."/>
            <person name="Henn M.R."/>
            <person name="Birren B.W."/>
            <person name="Taylor J.W."/>
        </authorList>
    </citation>
    <scope>NUCLEOTIDE SEQUENCE [LARGE SCALE GENOMIC DNA]</scope>
    <source>
        <strain evidence="3">UAMH 1704</strain>
    </source>
</reference>
<organism evidence="2 3">
    <name type="scientific">Uncinocarpus reesii (strain UAMH 1704)</name>
    <dbReference type="NCBI Taxonomy" id="336963"/>
    <lineage>
        <taxon>Eukaryota</taxon>
        <taxon>Fungi</taxon>
        <taxon>Dikarya</taxon>
        <taxon>Ascomycota</taxon>
        <taxon>Pezizomycotina</taxon>
        <taxon>Eurotiomycetes</taxon>
        <taxon>Eurotiomycetidae</taxon>
        <taxon>Onygenales</taxon>
        <taxon>Onygenaceae</taxon>
        <taxon>Uncinocarpus</taxon>
    </lineage>
</organism>
<dbReference type="GeneID" id="8438499"/>
<dbReference type="EMBL" id="CH476615">
    <property type="protein sequence ID" value="EEP77013.1"/>
    <property type="molecule type" value="Genomic_DNA"/>
</dbReference>
<dbReference type="Pfam" id="PF00856">
    <property type="entry name" value="SET"/>
    <property type="match status" value="1"/>
</dbReference>
<dbReference type="AlphaFoldDB" id="C4JJQ5"/>
<dbReference type="InterPro" id="IPR053185">
    <property type="entry name" value="SET_domain_protein"/>
</dbReference>
<name>C4JJQ5_UNCRE</name>
<gene>
    <name evidence="2" type="ORF">UREG_01862</name>
</gene>
<dbReference type="InterPro" id="IPR046341">
    <property type="entry name" value="SET_dom_sf"/>
</dbReference>
<dbReference type="SUPFAM" id="SSF82199">
    <property type="entry name" value="SET domain"/>
    <property type="match status" value="1"/>
</dbReference>
<feature type="domain" description="SET" evidence="1">
    <location>
        <begin position="19"/>
        <end position="170"/>
    </location>
</feature>
<dbReference type="VEuPathDB" id="FungiDB:UREG_01862"/>
<dbReference type="PANTHER" id="PTHR47332">
    <property type="entry name" value="SET DOMAIN-CONTAINING PROTEIN 5"/>
    <property type="match status" value="1"/>
</dbReference>
<evidence type="ECO:0000313" key="2">
    <source>
        <dbReference type="EMBL" id="EEP77013.1"/>
    </source>
</evidence>
<dbReference type="Proteomes" id="UP000002058">
    <property type="component" value="Unassembled WGS sequence"/>
</dbReference>
<dbReference type="InterPro" id="IPR001214">
    <property type="entry name" value="SET_dom"/>
</dbReference>
<dbReference type="KEGG" id="ure:UREG_01862"/>
<dbReference type="OrthoDB" id="265717at2759"/>
<dbReference type="SMART" id="SM00317">
    <property type="entry name" value="SET"/>
    <property type="match status" value="1"/>
</dbReference>
<dbReference type="eggNOG" id="KOG2084">
    <property type="taxonomic scope" value="Eukaryota"/>
</dbReference>
<evidence type="ECO:0000259" key="1">
    <source>
        <dbReference type="PROSITE" id="PS50280"/>
    </source>
</evidence>
<dbReference type="InParanoid" id="C4JJQ5"/>
<sequence length="273" mass="30690">MAASPKPKPMDTIEVPLNEFCVIKPTPAKGYGVFATRNIPQGTRVLSESRILNFPGTAMEPWGLTKDARDALVKSIGHQLSSLAKEQQREFFALANAHKEKLGAFLGIAVTNAIIMDYETKEHGVFLQAARFNHACRPNAMRTFHPILDQVVIHVAKDVSEGEEITVSYIEPAHVFSLRVQLLKAKFGFTCVCELCVLPVREREISDLRISTIILLFNSIRNETVIMNEPLASLHNTHTAMLLQKEEGILEILASTFYYDAATILSQWERKRW</sequence>
<accession>C4JJQ5</accession>
<dbReference type="RefSeq" id="XP_002542346.1">
    <property type="nucleotide sequence ID" value="XM_002542300.1"/>
</dbReference>
<dbReference type="STRING" id="336963.C4JJQ5"/>
<proteinExistence type="predicted"/>